<feature type="domain" description="Tyr recombinase" evidence="5">
    <location>
        <begin position="228"/>
        <end position="412"/>
    </location>
</feature>
<dbReference type="InterPro" id="IPR013762">
    <property type="entry name" value="Integrase-like_cat_sf"/>
</dbReference>
<keyword evidence="3" id="KW-0233">DNA recombination</keyword>
<dbReference type="STRING" id="886293.Sinac_2176"/>
<dbReference type="Proteomes" id="UP000010798">
    <property type="component" value="Chromosome"/>
</dbReference>
<dbReference type="GO" id="GO:0003677">
    <property type="term" value="F:DNA binding"/>
    <property type="evidence" value="ECO:0007669"/>
    <property type="project" value="UniProtKB-UniRule"/>
</dbReference>
<dbReference type="HOGENOM" id="CLU_027562_23_3_0"/>
<evidence type="ECO:0000256" key="4">
    <source>
        <dbReference type="PROSITE-ProRule" id="PRU01248"/>
    </source>
</evidence>
<dbReference type="Gene3D" id="1.10.443.10">
    <property type="entry name" value="Intergrase catalytic core"/>
    <property type="match status" value="1"/>
</dbReference>
<feature type="domain" description="Core-binding (CB)" evidence="6">
    <location>
        <begin position="128"/>
        <end position="205"/>
    </location>
</feature>
<evidence type="ECO:0000259" key="6">
    <source>
        <dbReference type="PROSITE" id="PS51900"/>
    </source>
</evidence>
<dbReference type="SUPFAM" id="SSF56349">
    <property type="entry name" value="DNA breaking-rejoining enzymes"/>
    <property type="match status" value="1"/>
</dbReference>
<dbReference type="GO" id="GO:0006310">
    <property type="term" value="P:DNA recombination"/>
    <property type="evidence" value="ECO:0007669"/>
    <property type="project" value="UniProtKB-KW"/>
</dbReference>
<gene>
    <name evidence="7" type="ordered locus">Sinac_2176</name>
</gene>
<evidence type="ECO:0000256" key="1">
    <source>
        <dbReference type="ARBA" id="ARBA00022908"/>
    </source>
</evidence>
<accession>L0DB84</accession>
<protein>
    <submittedName>
        <fullName evidence="7">Site-specific recombinase XerD</fullName>
    </submittedName>
</protein>
<dbReference type="CDD" id="cd01188">
    <property type="entry name" value="INT_RitA_C_like"/>
    <property type="match status" value="1"/>
</dbReference>
<proteinExistence type="predicted"/>
<dbReference type="RefSeq" id="WP_015245665.1">
    <property type="nucleotide sequence ID" value="NC_019892.1"/>
</dbReference>
<dbReference type="PANTHER" id="PTHR30349">
    <property type="entry name" value="PHAGE INTEGRASE-RELATED"/>
    <property type="match status" value="1"/>
</dbReference>
<evidence type="ECO:0000256" key="2">
    <source>
        <dbReference type="ARBA" id="ARBA00023125"/>
    </source>
</evidence>
<sequence length="419" mass="46139">MLDALFQRPHHLRRFQANPLGPTLDQLASYLTRRGHATSVIHQFLRAAEHYGYWLGTRYPAVSQGHVTKASVRQFVHDHLGACACPPRFPRSLIPSRAAVNHLLRMLDQQDPARLLSPPARHDALLAEYDMFLYQTCGLSENTRIYRRRNAWQFLDRHFGDNVPAPDQLKVGDIQDYFRSQAGSLRPGSVAVLASSLRSFLRYLALAHSFDPSLAGAVPAAPQWPMDRLPKSLSDGDLQAVLAYFDIHTATGCRDLAMMRCMCDLGLRVSEVAAMTLDDINWRLGIATIRGGKGGRPRELPLPAPPGRAIAAYLQDGRPPSTARHLFLRHTLPAGAPVTHDLIRGAFRRAYAAATGRTESVGTHVLRHTAAARMRAAGQSLKGIADVLGHRSVDTTTIYVKLDVESQRAVALPWPGGGS</sequence>
<evidence type="ECO:0000259" key="5">
    <source>
        <dbReference type="PROSITE" id="PS51898"/>
    </source>
</evidence>
<name>L0DB84_SINAD</name>
<dbReference type="eggNOG" id="COG4974">
    <property type="taxonomic scope" value="Bacteria"/>
</dbReference>
<dbReference type="InterPro" id="IPR002104">
    <property type="entry name" value="Integrase_catalytic"/>
</dbReference>
<evidence type="ECO:0000256" key="3">
    <source>
        <dbReference type="ARBA" id="ARBA00023172"/>
    </source>
</evidence>
<dbReference type="InterPro" id="IPR050090">
    <property type="entry name" value="Tyrosine_recombinase_XerCD"/>
</dbReference>
<dbReference type="Pfam" id="PF00589">
    <property type="entry name" value="Phage_integrase"/>
    <property type="match status" value="1"/>
</dbReference>
<dbReference type="InterPro" id="IPR044068">
    <property type="entry name" value="CB"/>
</dbReference>
<dbReference type="PROSITE" id="PS51898">
    <property type="entry name" value="TYR_RECOMBINASE"/>
    <property type="match status" value="1"/>
</dbReference>
<dbReference type="InterPro" id="IPR011010">
    <property type="entry name" value="DNA_brk_join_enz"/>
</dbReference>
<dbReference type="EMBL" id="CP003364">
    <property type="protein sequence ID" value="AGA26502.1"/>
    <property type="molecule type" value="Genomic_DNA"/>
</dbReference>
<dbReference type="AlphaFoldDB" id="L0DB84"/>
<reference evidence="7 8" key="1">
    <citation type="submission" date="2012-02" db="EMBL/GenBank/DDBJ databases">
        <title>Complete sequence of chromosome of Singulisphaera acidiphila DSM 18658.</title>
        <authorList>
            <consortium name="US DOE Joint Genome Institute (JGI-PGF)"/>
            <person name="Lucas S."/>
            <person name="Copeland A."/>
            <person name="Lapidus A."/>
            <person name="Glavina del Rio T."/>
            <person name="Dalin E."/>
            <person name="Tice H."/>
            <person name="Bruce D."/>
            <person name="Goodwin L."/>
            <person name="Pitluck S."/>
            <person name="Peters L."/>
            <person name="Ovchinnikova G."/>
            <person name="Chertkov O."/>
            <person name="Kyrpides N."/>
            <person name="Mavromatis K."/>
            <person name="Ivanova N."/>
            <person name="Brettin T."/>
            <person name="Detter J.C."/>
            <person name="Han C."/>
            <person name="Larimer F."/>
            <person name="Land M."/>
            <person name="Hauser L."/>
            <person name="Markowitz V."/>
            <person name="Cheng J.-F."/>
            <person name="Hugenholtz P."/>
            <person name="Woyke T."/>
            <person name="Wu D."/>
            <person name="Tindall B."/>
            <person name="Pomrenke H."/>
            <person name="Brambilla E."/>
            <person name="Klenk H.-P."/>
            <person name="Eisen J.A."/>
        </authorList>
    </citation>
    <scope>NUCLEOTIDE SEQUENCE [LARGE SCALE GENOMIC DNA]</scope>
    <source>
        <strain evidence="8">ATCC BAA-1392 / DSM 18658 / VKM B-2454 / MOB10</strain>
    </source>
</reference>
<keyword evidence="2 4" id="KW-0238">DNA-binding</keyword>
<keyword evidence="8" id="KW-1185">Reference proteome</keyword>
<dbReference type="GO" id="GO:0015074">
    <property type="term" value="P:DNA integration"/>
    <property type="evidence" value="ECO:0007669"/>
    <property type="project" value="UniProtKB-KW"/>
</dbReference>
<keyword evidence="1" id="KW-0229">DNA integration</keyword>
<dbReference type="PANTHER" id="PTHR30349:SF90">
    <property type="entry name" value="TYROSINE RECOMBINASE XERD"/>
    <property type="match status" value="1"/>
</dbReference>
<organism evidence="7 8">
    <name type="scientific">Singulisphaera acidiphila (strain ATCC BAA-1392 / DSM 18658 / VKM B-2454 / MOB10)</name>
    <dbReference type="NCBI Taxonomy" id="886293"/>
    <lineage>
        <taxon>Bacteria</taxon>
        <taxon>Pseudomonadati</taxon>
        <taxon>Planctomycetota</taxon>
        <taxon>Planctomycetia</taxon>
        <taxon>Isosphaerales</taxon>
        <taxon>Isosphaeraceae</taxon>
        <taxon>Singulisphaera</taxon>
    </lineage>
</organism>
<dbReference type="KEGG" id="saci:Sinac_2176"/>
<dbReference type="PROSITE" id="PS51900">
    <property type="entry name" value="CB"/>
    <property type="match status" value="1"/>
</dbReference>
<evidence type="ECO:0000313" key="7">
    <source>
        <dbReference type="EMBL" id="AGA26502.1"/>
    </source>
</evidence>
<evidence type="ECO:0000313" key="8">
    <source>
        <dbReference type="Proteomes" id="UP000010798"/>
    </source>
</evidence>